<feature type="domain" description="Peptidase M50" evidence="7">
    <location>
        <begin position="185"/>
        <end position="498"/>
    </location>
</feature>
<comment type="caution">
    <text evidence="8">The sequence shown here is derived from an EMBL/GenBank/DDBJ whole genome shotgun (WGS) entry which is preliminary data.</text>
</comment>
<feature type="transmembrane region" description="Helical" evidence="6">
    <location>
        <begin position="537"/>
        <end position="557"/>
    </location>
</feature>
<evidence type="ECO:0000313" key="9">
    <source>
        <dbReference type="Proteomes" id="UP000284842"/>
    </source>
</evidence>
<evidence type="ECO:0000256" key="4">
    <source>
        <dbReference type="ARBA" id="ARBA00023136"/>
    </source>
</evidence>
<dbReference type="AlphaFoldDB" id="A0A409YAE4"/>
<dbReference type="InterPro" id="IPR008915">
    <property type="entry name" value="Peptidase_M50"/>
</dbReference>
<comment type="subcellular location">
    <subcellularLocation>
        <location evidence="1">Endomembrane system</location>
        <topology evidence="1">Multi-pass membrane protein</topology>
    </subcellularLocation>
</comment>
<feature type="transmembrane region" description="Helical" evidence="6">
    <location>
        <begin position="216"/>
        <end position="234"/>
    </location>
</feature>
<dbReference type="InterPro" id="IPR001193">
    <property type="entry name" value="MBTPS2"/>
</dbReference>
<keyword evidence="3 6" id="KW-1133">Transmembrane helix</keyword>
<feature type="transmembrane region" description="Helical" evidence="6">
    <location>
        <begin position="89"/>
        <end position="117"/>
    </location>
</feature>
<protein>
    <recommendedName>
        <fullName evidence="5">Endopeptidase S2P</fullName>
    </recommendedName>
</protein>
<evidence type="ECO:0000256" key="1">
    <source>
        <dbReference type="ARBA" id="ARBA00004127"/>
    </source>
</evidence>
<evidence type="ECO:0000259" key="7">
    <source>
        <dbReference type="Pfam" id="PF02163"/>
    </source>
</evidence>
<evidence type="ECO:0000256" key="5">
    <source>
        <dbReference type="ARBA" id="ARBA00032658"/>
    </source>
</evidence>
<dbReference type="PRINTS" id="PR01000">
    <property type="entry name" value="SREBPS2PTASE"/>
</dbReference>
<reference evidence="8 9" key="1">
    <citation type="journal article" date="2018" name="Evol. Lett.">
        <title>Horizontal gene cluster transfer increased hallucinogenic mushroom diversity.</title>
        <authorList>
            <person name="Reynolds H.T."/>
            <person name="Vijayakumar V."/>
            <person name="Gluck-Thaler E."/>
            <person name="Korotkin H.B."/>
            <person name="Matheny P.B."/>
            <person name="Slot J.C."/>
        </authorList>
    </citation>
    <scope>NUCLEOTIDE SEQUENCE [LARGE SCALE GENOMIC DNA]</scope>
    <source>
        <strain evidence="8 9">2629</strain>
    </source>
</reference>
<dbReference type="InParanoid" id="A0A409YAE4"/>
<dbReference type="EMBL" id="NHTK01001340">
    <property type="protein sequence ID" value="PPQ99972.1"/>
    <property type="molecule type" value="Genomic_DNA"/>
</dbReference>
<organism evidence="8 9">
    <name type="scientific">Panaeolus cyanescens</name>
    <dbReference type="NCBI Taxonomy" id="181874"/>
    <lineage>
        <taxon>Eukaryota</taxon>
        <taxon>Fungi</taxon>
        <taxon>Dikarya</taxon>
        <taxon>Basidiomycota</taxon>
        <taxon>Agaricomycotina</taxon>
        <taxon>Agaricomycetes</taxon>
        <taxon>Agaricomycetidae</taxon>
        <taxon>Agaricales</taxon>
        <taxon>Agaricineae</taxon>
        <taxon>Galeropsidaceae</taxon>
        <taxon>Panaeolus</taxon>
    </lineage>
</organism>
<feature type="transmembrane region" description="Helical" evidence="6">
    <location>
        <begin position="171"/>
        <end position="195"/>
    </location>
</feature>
<accession>A0A409YAE4</accession>
<feature type="transmembrane region" description="Helical" evidence="6">
    <location>
        <begin position="254"/>
        <end position="275"/>
    </location>
</feature>
<sequence>MSFGGFVLCISVTWCLIYLIHYRYNNKKAQGSLLPSQPQRHAGPILTRGSTQISLTGVHLRVSTTYFNALHDTFAGAIAKRKHSTSRNLISGLYTAGSVLSIIGALLAIGVLLWTWATLISNFITPLIAQPHANASSSLNGLVRRAFDDAGSQVAPSGKSSGSLPLNITPIIPGVTVPMTHFPLLLIAVFVSQVLHEAGHAIAGAIESLPMTSCGAYLLLFIPAAFVSFSQTGFKNLNASARLRITAAGPFHNLLLWWFLAVFAMTPLPGLLGFFTGYKTLNGEGVVVVGIAETSPLSSHIPTGAIIRAIDDDPVSSELTWTQRLIIDEPNITEGWCIDVSALGGSNTCCTPSKSTTDPTVCFTSIDNAVQGCLDPINVMTGEESADKRCKSSSTCGAGSVCSLPNPKETLTRIVFQSVGVERDTTILWKGPRDEIWEEVQVSDWIPRVSFLPLWAPQLIGTFWNYLTMATLSLFFFNLLPIPHLDGQELMESALEVAFSLQNDAFIYDIEALETGDGAHETTRRRRRIKDKLSKGISYGTLGVFLSCIPLVAINLMKK</sequence>
<dbReference type="GO" id="GO:0012505">
    <property type="term" value="C:endomembrane system"/>
    <property type="evidence" value="ECO:0007669"/>
    <property type="project" value="UniProtKB-SubCell"/>
</dbReference>
<dbReference type="GO" id="GO:1905897">
    <property type="term" value="P:regulation of response to endoplasmic reticulum stress"/>
    <property type="evidence" value="ECO:0007669"/>
    <property type="project" value="TreeGrafter"/>
</dbReference>
<evidence type="ECO:0000256" key="2">
    <source>
        <dbReference type="ARBA" id="ARBA00022692"/>
    </source>
</evidence>
<feature type="transmembrane region" description="Helical" evidence="6">
    <location>
        <begin position="6"/>
        <end position="24"/>
    </location>
</feature>
<evidence type="ECO:0000256" key="3">
    <source>
        <dbReference type="ARBA" id="ARBA00022989"/>
    </source>
</evidence>
<name>A0A409YAE4_9AGAR</name>
<dbReference type="GO" id="GO:0004222">
    <property type="term" value="F:metalloendopeptidase activity"/>
    <property type="evidence" value="ECO:0007669"/>
    <property type="project" value="InterPro"/>
</dbReference>
<evidence type="ECO:0000256" key="6">
    <source>
        <dbReference type="SAM" id="Phobius"/>
    </source>
</evidence>
<dbReference type="STRING" id="181874.A0A409YAE4"/>
<keyword evidence="2 6" id="KW-0812">Transmembrane</keyword>
<dbReference type="GO" id="GO:0005737">
    <property type="term" value="C:cytoplasm"/>
    <property type="evidence" value="ECO:0007669"/>
    <property type="project" value="TreeGrafter"/>
</dbReference>
<evidence type="ECO:0000313" key="8">
    <source>
        <dbReference type="EMBL" id="PPQ99972.1"/>
    </source>
</evidence>
<dbReference type="Pfam" id="PF02163">
    <property type="entry name" value="Peptidase_M50"/>
    <property type="match status" value="1"/>
</dbReference>
<dbReference type="GO" id="GO:0031293">
    <property type="term" value="P:membrane protein intracellular domain proteolysis"/>
    <property type="evidence" value="ECO:0007669"/>
    <property type="project" value="TreeGrafter"/>
</dbReference>
<proteinExistence type="predicted"/>
<keyword evidence="9" id="KW-1185">Reference proteome</keyword>
<dbReference type="OrthoDB" id="7694678at2759"/>
<gene>
    <name evidence="8" type="ORF">CVT24_009551</name>
</gene>
<dbReference type="Proteomes" id="UP000284842">
    <property type="component" value="Unassembled WGS sequence"/>
</dbReference>
<keyword evidence="4 6" id="KW-0472">Membrane</keyword>
<dbReference type="PANTHER" id="PTHR13325:SF3">
    <property type="entry name" value="MEMBRANE-BOUND TRANSCRIPTION FACTOR SITE-2 PROTEASE"/>
    <property type="match status" value="1"/>
</dbReference>
<dbReference type="GO" id="GO:0016020">
    <property type="term" value="C:membrane"/>
    <property type="evidence" value="ECO:0007669"/>
    <property type="project" value="InterPro"/>
</dbReference>
<dbReference type="PANTHER" id="PTHR13325">
    <property type="entry name" value="PROTEASE M50 MEMBRANE-BOUND TRANSCRIPTION FACTOR SITE 2 PROTEASE"/>
    <property type="match status" value="1"/>
</dbReference>